<comment type="caution">
    <text evidence="1">The sequence shown here is derived from an EMBL/GenBank/DDBJ whole genome shotgun (WGS) entry which is preliminary data.</text>
</comment>
<dbReference type="EMBL" id="JAINDJ010000007">
    <property type="protein sequence ID" value="KAG9441869.1"/>
    <property type="molecule type" value="Genomic_DNA"/>
</dbReference>
<name>A0AAV7E004_ARIFI</name>
<accession>A0AAV7E004</accession>
<proteinExistence type="predicted"/>
<evidence type="ECO:0000313" key="2">
    <source>
        <dbReference type="Proteomes" id="UP000825729"/>
    </source>
</evidence>
<organism evidence="1 2">
    <name type="scientific">Aristolochia fimbriata</name>
    <name type="common">White veined hardy Dutchman's pipe vine</name>
    <dbReference type="NCBI Taxonomy" id="158543"/>
    <lineage>
        <taxon>Eukaryota</taxon>
        <taxon>Viridiplantae</taxon>
        <taxon>Streptophyta</taxon>
        <taxon>Embryophyta</taxon>
        <taxon>Tracheophyta</taxon>
        <taxon>Spermatophyta</taxon>
        <taxon>Magnoliopsida</taxon>
        <taxon>Magnoliidae</taxon>
        <taxon>Piperales</taxon>
        <taxon>Aristolochiaceae</taxon>
        <taxon>Aristolochia</taxon>
    </lineage>
</organism>
<keyword evidence="2" id="KW-1185">Reference proteome</keyword>
<dbReference type="AlphaFoldDB" id="A0AAV7E004"/>
<reference evidence="1 2" key="1">
    <citation type="submission" date="2021-07" db="EMBL/GenBank/DDBJ databases">
        <title>The Aristolochia fimbriata genome: insights into angiosperm evolution, floral development and chemical biosynthesis.</title>
        <authorList>
            <person name="Jiao Y."/>
        </authorList>
    </citation>
    <scope>NUCLEOTIDE SEQUENCE [LARGE SCALE GENOMIC DNA]</scope>
    <source>
        <strain evidence="1">IBCAS-2021</strain>
        <tissue evidence="1">Leaf</tissue>
    </source>
</reference>
<protein>
    <submittedName>
        <fullName evidence="1">Uncharacterized protein</fullName>
    </submittedName>
</protein>
<evidence type="ECO:0000313" key="1">
    <source>
        <dbReference type="EMBL" id="KAG9441869.1"/>
    </source>
</evidence>
<dbReference type="Proteomes" id="UP000825729">
    <property type="component" value="Unassembled WGS sequence"/>
</dbReference>
<sequence>MPPLISHTETKESSSPWRQPPLLYTAGFCFTETSTKAKQGETSIMSTQRNSLASIPPIISLHPIQFPSPALSWNSNNDVGPPKVIHTSTHLHTYYKEPSLVLMADPSSLPLKTRFECGCCCSMRTREDDACLDMVIDGVLLWVISVVPHQLDSLNSP</sequence>
<gene>
    <name evidence="1" type="ORF">H6P81_017723</name>
</gene>